<reference evidence="1 2" key="1">
    <citation type="journal article" date="2019" name="G3 (Bethesda)">
        <title>Sequencing of a Wild Apple (Malus baccata) Genome Unravels the Differences Between Cultivated and Wild Apple Species Regarding Disease Resistance and Cold Tolerance.</title>
        <authorList>
            <person name="Chen X."/>
        </authorList>
    </citation>
    <scope>NUCLEOTIDE SEQUENCE [LARGE SCALE GENOMIC DNA]</scope>
    <source>
        <strain evidence="2">cv. Shandingzi</strain>
        <tissue evidence="1">Leaves</tissue>
    </source>
</reference>
<dbReference type="EMBL" id="VIEB01001305">
    <property type="protein sequence ID" value="TQD73312.1"/>
    <property type="molecule type" value="Genomic_DNA"/>
</dbReference>
<keyword evidence="2" id="KW-1185">Reference proteome</keyword>
<evidence type="ECO:0000313" key="2">
    <source>
        <dbReference type="Proteomes" id="UP000315295"/>
    </source>
</evidence>
<comment type="caution">
    <text evidence="1">The sequence shown here is derived from an EMBL/GenBank/DDBJ whole genome shotgun (WGS) entry which is preliminary data.</text>
</comment>
<proteinExistence type="predicted"/>
<protein>
    <submittedName>
        <fullName evidence="1">Uncharacterized protein</fullName>
    </submittedName>
</protein>
<sequence>MVMKTKDETMSLFFTMLSEYIKRSNLRLLLGVIGAPLIPLHVSTSDPFPHLSIKDTPIVSDISLADYVGVVPARHAAYVPHTAGRYSVPNCGEAYKLTHDAWKKQRKEIDGCQDY</sequence>
<dbReference type="Proteomes" id="UP000315295">
    <property type="component" value="Unassembled WGS sequence"/>
</dbReference>
<gene>
    <name evidence="1" type="ORF">C1H46_041153</name>
</gene>
<evidence type="ECO:0000313" key="1">
    <source>
        <dbReference type="EMBL" id="TQD73312.1"/>
    </source>
</evidence>
<dbReference type="AlphaFoldDB" id="A0A540KH25"/>
<name>A0A540KH25_MALBA</name>
<accession>A0A540KH25</accession>
<organism evidence="1 2">
    <name type="scientific">Malus baccata</name>
    <name type="common">Siberian crab apple</name>
    <name type="synonym">Pyrus baccata</name>
    <dbReference type="NCBI Taxonomy" id="106549"/>
    <lineage>
        <taxon>Eukaryota</taxon>
        <taxon>Viridiplantae</taxon>
        <taxon>Streptophyta</taxon>
        <taxon>Embryophyta</taxon>
        <taxon>Tracheophyta</taxon>
        <taxon>Spermatophyta</taxon>
        <taxon>Magnoliopsida</taxon>
        <taxon>eudicotyledons</taxon>
        <taxon>Gunneridae</taxon>
        <taxon>Pentapetalae</taxon>
        <taxon>rosids</taxon>
        <taxon>fabids</taxon>
        <taxon>Rosales</taxon>
        <taxon>Rosaceae</taxon>
        <taxon>Amygdaloideae</taxon>
        <taxon>Maleae</taxon>
        <taxon>Malus</taxon>
    </lineage>
</organism>
<dbReference type="STRING" id="106549.A0A540KH25"/>